<dbReference type="Gene3D" id="1.25.40.20">
    <property type="entry name" value="Ankyrin repeat-containing domain"/>
    <property type="match status" value="1"/>
</dbReference>
<feature type="compositionally biased region" description="Polar residues" evidence="4">
    <location>
        <begin position="324"/>
        <end position="347"/>
    </location>
</feature>
<dbReference type="GO" id="GO:0005829">
    <property type="term" value="C:cytosol"/>
    <property type="evidence" value="ECO:0007669"/>
    <property type="project" value="TreeGrafter"/>
</dbReference>
<keyword evidence="6" id="KW-1185">Reference proteome</keyword>
<feature type="compositionally biased region" description="Polar residues" evidence="4">
    <location>
        <begin position="442"/>
        <end position="451"/>
    </location>
</feature>
<dbReference type="SMART" id="SM00248">
    <property type="entry name" value="ANK"/>
    <property type="match status" value="2"/>
</dbReference>
<keyword evidence="2 3" id="KW-0040">ANK repeat</keyword>
<reference evidence="5 6" key="1">
    <citation type="submission" date="2017-08" db="EMBL/GenBank/DDBJ databases">
        <title>Acidophilic green algal genome provides insights into adaptation to an acidic environment.</title>
        <authorList>
            <person name="Hirooka S."/>
            <person name="Hirose Y."/>
            <person name="Kanesaki Y."/>
            <person name="Higuchi S."/>
            <person name="Fujiwara T."/>
            <person name="Onuma R."/>
            <person name="Era A."/>
            <person name="Ohbayashi R."/>
            <person name="Uzuka A."/>
            <person name="Nozaki H."/>
            <person name="Yoshikawa H."/>
            <person name="Miyagishima S.Y."/>
        </authorList>
    </citation>
    <scope>NUCLEOTIDE SEQUENCE [LARGE SCALE GENOMIC DNA]</scope>
    <source>
        <strain evidence="5 6">NIES-2499</strain>
    </source>
</reference>
<keyword evidence="1" id="KW-0677">Repeat</keyword>
<dbReference type="Pfam" id="PF13920">
    <property type="entry name" value="zf-C3HC4_3"/>
    <property type="match status" value="1"/>
</dbReference>
<dbReference type="GO" id="GO:0051059">
    <property type="term" value="F:NF-kappaB binding"/>
    <property type="evidence" value="ECO:0007669"/>
    <property type="project" value="TreeGrafter"/>
</dbReference>
<dbReference type="Gene3D" id="3.30.40.10">
    <property type="entry name" value="Zinc/RING finger domain, C3HC4 (zinc finger)"/>
    <property type="match status" value="1"/>
</dbReference>
<dbReference type="InterPro" id="IPR002110">
    <property type="entry name" value="Ankyrin_rpt"/>
</dbReference>
<gene>
    <name evidence="5" type="ORF">CEUSTIGMA_g6635.t1</name>
</gene>
<dbReference type="AlphaFoldDB" id="A0A250X7Z9"/>
<dbReference type="PROSITE" id="PS50297">
    <property type="entry name" value="ANK_REP_REGION"/>
    <property type="match status" value="1"/>
</dbReference>
<evidence type="ECO:0000313" key="6">
    <source>
        <dbReference type="Proteomes" id="UP000232323"/>
    </source>
</evidence>
<organism evidence="5 6">
    <name type="scientific">Chlamydomonas eustigma</name>
    <dbReference type="NCBI Taxonomy" id="1157962"/>
    <lineage>
        <taxon>Eukaryota</taxon>
        <taxon>Viridiplantae</taxon>
        <taxon>Chlorophyta</taxon>
        <taxon>core chlorophytes</taxon>
        <taxon>Chlorophyceae</taxon>
        <taxon>CS clade</taxon>
        <taxon>Chlamydomonadales</taxon>
        <taxon>Chlamydomonadaceae</taxon>
        <taxon>Chlamydomonas</taxon>
    </lineage>
</organism>
<feature type="region of interest" description="Disordered" evidence="4">
    <location>
        <begin position="324"/>
        <end position="357"/>
    </location>
</feature>
<dbReference type="PANTHER" id="PTHR46680:SF3">
    <property type="entry name" value="NF-KAPPA-B INHIBITOR CACTUS"/>
    <property type="match status" value="1"/>
</dbReference>
<dbReference type="InterPro" id="IPR013083">
    <property type="entry name" value="Znf_RING/FYVE/PHD"/>
</dbReference>
<sequence>MGQNLSLPERIHKACSSDNHGEVRNIITELSRRSRADALSVLESRNSLKRTCLYVCSSKGAINCALLLLQNGVDVHATDPLTGCTAIHEAVLNKDERMVELLVTYGADPFRANAKGCTSMQLAALSGGTKIVQRFKRQAIFAGPVDIRWLRLGRLHNFYKPRHVVVIPYRPWSKEGIAPLPERRQLLIFGDEKASVPKTLAWLDGGSMIQAGGSLGSEAVLRLAPGHASLDGQPYTRLSEGRICLLFKMQGGDRLQPQARSFAVGSRAPAGPAGPAAWVQLLHACYLDPSLTLTNMEPFLGASPGSPVKSGVFQLVHAFQPQSSSSTTSARVNTNTARNVQSWSQPGDQHPASPYPYPYDLTTPSRMAASPLDRAPSHYQFSISDRGDTPASWVPAMHLDLEGARAGESDAEFAARLATVSLLMSEPSHIQYNSPPPPPPQSATSHSAQRTSSFNTAAAVVVSSGPSNQCPPSAPPLGPVRSVGRAASSEHGLSSHEDGGVCVICMDAPMTAGFLHGKTVHKCVCTGCSKGIRPGNLCPMCRVPVEAVLEVF</sequence>
<dbReference type="EMBL" id="BEGY01000040">
    <property type="protein sequence ID" value="GAX79195.1"/>
    <property type="molecule type" value="Genomic_DNA"/>
</dbReference>
<dbReference type="CDD" id="cd16646">
    <property type="entry name" value="mRING-HC-C2H2C4_MDM2-like"/>
    <property type="match status" value="1"/>
</dbReference>
<evidence type="ECO:0000256" key="4">
    <source>
        <dbReference type="SAM" id="MobiDB-lite"/>
    </source>
</evidence>
<dbReference type="GO" id="GO:0071356">
    <property type="term" value="P:cellular response to tumor necrosis factor"/>
    <property type="evidence" value="ECO:0007669"/>
    <property type="project" value="TreeGrafter"/>
</dbReference>
<dbReference type="InterPro" id="IPR036770">
    <property type="entry name" value="Ankyrin_rpt-contain_sf"/>
</dbReference>
<name>A0A250X7Z9_9CHLO</name>
<dbReference type="OrthoDB" id="543902at2759"/>
<evidence type="ECO:0000313" key="5">
    <source>
        <dbReference type="EMBL" id="GAX79195.1"/>
    </source>
</evidence>
<dbReference type="Pfam" id="PF12796">
    <property type="entry name" value="Ank_2"/>
    <property type="match status" value="1"/>
</dbReference>
<proteinExistence type="predicted"/>
<dbReference type="Proteomes" id="UP000232323">
    <property type="component" value="Unassembled WGS sequence"/>
</dbReference>
<feature type="region of interest" description="Disordered" evidence="4">
    <location>
        <begin position="463"/>
        <end position="496"/>
    </location>
</feature>
<protein>
    <submittedName>
        <fullName evidence="5">Uncharacterized protein</fullName>
    </submittedName>
</protein>
<dbReference type="PROSITE" id="PS50088">
    <property type="entry name" value="ANK_REPEAT"/>
    <property type="match status" value="1"/>
</dbReference>
<dbReference type="SUPFAM" id="SSF48403">
    <property type="entry name" value="Ankyrin repeat"/>
    <property type="match status" value="1"/>
</dbReference>
<dbReference type="InterPro" id="IPR051070">
    <property type="entry name" value="NF-kappa-B_inhibitor"/>
</dbReference>
<evidence type="ECO:0000256" key="1">
    <source>
        <dbReference type="ARBA" id="ARBA00022737"/>
    </source>
</evidence>
<evidence type="ECO:0000256" key="2">
    <source>
        <dbReference type="ARBA" id="ARBA00023043"/>
    </source>
</evidence>
<feature type="region of interest" description="Disordered" evidence="4">
    <location>
        <begin position="428"/>
        <end position="451"/>
    </location>
</feature>
<accession>A0A250X7Z9</accession>
<feature type="repeat" description="ANK" evidence="3">
    <location>
        <begin position="82"/>
        <end position="114"/>
    </location>
</feature>
<comment type="caution">
    <text evidence="5">The sequence shown here is derived from an EMBL/GenBank/DDBJ whole genome shotgun (WGS) entry which is preliminary data.</text>
</comment>
<evidence type="ECO:0000256" key="3">
    <source>
        <dbReference type="PROSITE-ProRule" id="PRU00023"/>
    </source>
</evidence>
<dbReference type="PANTHER" id="PTHR46680">
    <property type="entry name" value="NF-KAPPA-B INHIBITOR ALPHA"/>
    <property type="match status" value="1"/>
</dbReference>